<evidence type="ECO:0000256" key="1">
    <source>
        <dbReference type="ARBA" id="ARBA00004496"/>
    </source>
</evidence>
<organism evidence="16 17">
    <name type="scientific">Candidatus Andersenbacteria bacterium CG10_big_fil_rev_8_21_14_0_10_54_11</name>
    <dbReference type="NCBI Taxonomy" id="1974485"/>
    <lineage>
        <taxon>Bacteria</taxon>
        <taxon>Candidatus Anderseniibacteriota</taxon>
    </lineage>
</organism>
<dbReference type="Pfam" id="PF01409">
    <property type="entry name" value="tRNA-synt_2d"/>
    <property type="match status" value="1"/>
</dbReference>
<feature type="binding site" evidence="13">
    <location>
        <position position="257"/>
    </location>
    <ligand>
        <name>Mg(2+)</name>
        <dbReference type="ChEBI" id="CHEBI:18420"/>
        <note>shared with beta subunit</note>
    </ligand>
</feature>
<evidence type="ECO:0000256" key="12">
    <source>
        <dbReference type="ARBA" id="ARBA00049255"/>
    </source>
</evidence>
<comment type="subunit">
    <text evidence="3 13">Tetramer of two alpha and two beta subunits.</text>
</comment>
<evidence type="ECO:0000256" key="11">
    <source>
        <dbReference type="ARBA" id="ARBA00023146"/>
    </source>
</evidence>
<dbReference type="Pfam" id="PF02912">
    <property type="entry name" value="Phe_tRNA-synt_N"/>
    <property type="match status" value="1"/>
</dbReference>
<dbReference type="InterPro" id="IPR022911">
    <property type="entry name" value="Phe_tRNA_ligase_alpha1_bac"/>
</dbReference>
<evidence type="ECO:0000256" key="6">
    <source>
        <dbReference type="ARBA" id="ARBA00022723"/>
    </source>
</evidence>
<evidence type="ECO:0000256" key="4">
    <source>
        <dbReference type="ARBA" id="ARBA00022490"/>
    </source>
</evidence>
<evidence type="ECO:0000259" key="15">
    <source>
        <dbReference type="PROSITE" id="PS50862"/>
    </source>
</evidence>
<dbReference type="GO" id="GO:0005737">
    <property type="term" value="C:cytoplasm"/>
    <property type="evidence" value="ECO:0007669"/>
    <property type="project" value="UniProtKB-SubCell"/>
</dbReference>
<evidence type="ECO:0000256" key="10">
    <source>
        <dbReference type="ARBA" id="ARBA00022917"/>
    </source>
</evidence>
<accession>A0A2M6WZ18</accession>
<evidence type="ECO:0000313" key="16">
    <source>
        <dbReference type="EMBL" id="PIT97997.1"/>
    </source>
</evidence>
<evidence type="ECO:0000256" key="5">
    <source>
        <dbReference type="ARBA" id="ARBA00022598"/>
    </source>
</evidence>
<dbReference type="SUPFAM" id="SSF46589">
    <property type="entry name" value="tRNA-binding arm"/>
    <property type="match status" value="1"/>
</dbReference>
<dbReference type="InterPro" id="IPR004529">
    <property type="entry name" value="Phe-tRNA-synth_IIc_asu"/>
</dbReference>
<evidence type="ECO:0000256" key="14">
    <source>
        <dbReference type="SAM" id="MobiDB-lite"/>
    </source>
</evidence>
<dbReference type="GO" id="GO:0005524">
    <property type="term" value="F:ATP binding"/>
    <property type="evidence" value="ECO:0007669"/>
    <property type="project" value="UniProtKB-UniRule"/>
</dbReference>
<dbReference type="EMBL" id="PEZP01000038">
    <property type="protein sequence ID" value="PIT97997.1"/>
    <property type="molecule type" value="Genomic_DNA"/>
</dbReference>
<dbReference type="AlphaFoldDB" id="A0A2M6WZ18"/>
<dbReference type="InterPro" id="IPR006195">
    <property type="entry name" value="aa-tRNA-synth_II"/>
</dbReference>
<evidence type="ECO:0000256" key="13">
    <source>
        <dbReference type="HAMAP-Rule" id="MF_00281"/>
    </source>
</evidence>
<reference evidence="17" key="1">
    <citation type="submission" date="2017-09" db="EMBL/GenBank/DDBJ databases">
        <title>Depth-based differentiation of microbial function through sediment-hosted aquifers and enrichment of novel symbionts in the deep terrestrial subsurface.</title>
        <authorList>
            <person name="Probst A.J."/>
            <person name="Ladd B."/>
            <person name="Jarett J.K."/>
            <person name="Geller-Mcgrath D.E."/>
            <person name="Sieber C.M.K."/>
            <person name="Emerson J.B."/>
            <person name="Anantharaman K."/>
            <person name="Thomas B.C."/>
            <person name="Malmstrom R."/>
            <person name="Stieglmeier M."/>
            <person name="Klingl A."/>
            <person name="Woyke T."/>
            <person name="Ryan C.M."/>
            <person name="Banfield J.F."/>
        </authorList>
    </citation>
    <scope>NUCLEOTIDE SEQUENCE [LARGE SCALE GENOMIC DNA]</scope>
</reference>
<keyword evidence="4 13" id="KW-0963">Cytoplasm</keyword>
<keyword evidence="6 13" id="KW-0479">Metal-binding</keyword>
<feature type="region of interest" description="Disordered" evidence="14">
    <location>
        <begin position="87"/>
        <end position="107"/>
    </location>
</feature>
<dbReference type="EC" id="6.1.1.20" evidence="13"/>
<dbReference type="Proteomes" id="UP000230731">
    <property type="component" value="Unassembled WGS sequence"/>
</dbReference>
<comment type="cofactor">
    <cofactor evidence="13">
        <name>Mg(2+)</name>
        <dbReference type="ChEBI" id="CHEBI:18420"/>
    </cofactor>
    <text evidence="13">Binds 2 magnesium ions per tetramer.</text>
</comment>
<dbReference type="PANTHER" id="PTHR11538">
    <property type="entry name" value="PHENYLALANYL-TRNA SYNTHETASE"/>
    <property type="match status" value="1"/>
</dbReference>
<comment type="caution">
    <text evidence="16">The sequence shown here is derived from an EMBL/GenBank/DDBJ whole genome shotgun (WGS) entry which is preliminary data.</text>
</comment>
<evidence type="ECO:0000256" key="8">
    <source>
        <dbReference type="ARBA" id="ARBA00022840"/>
    </source>
</evidence>
<keyword evidence="5 13" id="KW-0436">Ligase</keyword>
<sequence>MTSLIAELNRGETAARRSLNAVADASGLEAWRAAYIGRKGSIPRLLRMVKDLPLAERKNAGRRGNEIRQALERSFREKEAQINVDGKKAFSPQSAPAHRQTPPGHLHPLTHTLRQIQYIFTKLGFRLIEGPSVEEARYNFDSLNISLEHPARAETDTYYLKDHPGLVLRTHVSPLQVRSMLENKFRPPVRLMYWGPTFRAEKEDATHGALFQQYEFLVIDETVNLADLKAITTAFYSQFFGTEAVIRLRPSYFPFVEPGLEVDMQDTVTGRGDWLEMAGAGMIHPHVLEAMNVDSSRYQGIALGGGLDRLAMLKYGIPDIRLFYSGNLEFLRQF</sequence>
<dbReference type="NCBIfam" id="TIGR00468">
    <property type="entry name" value="pheS"/>
    <property type="match status" value="1"/>
</dbReference>
<evidence type="ECO:0000256" key="2">
    <source>
        <dbReference type="ARBA" id="ARBA00010207"/>
    </source>
</evidence>
<keyword evidence="10 13" id="KW-0648">Protein biosynthesis</keyword>
<dbReference type="InterPro" id="IPR045864">
    <property type="entry name" value="aa-tRNA-synth_II/BPL/LPL"/>
</dbReference>
<keyword evidence="8 13" id="KW-0067">ATP-binding</keyword>
<gene>
    <name evidence="13" type="primary">pheS</name>
    <name evidence="16" type="ORF">COT71_03145</name>
</gene>
<evidence type="ECO:0000256" key="7">
    <source>
        <dbReference type="ARBA" id="ARBA00022741"/>
    </source>
</evidence>
<evidence type="ECO:0000256" key="9">
    <source>
        <dbReference type="ARBA" id="ARBA00022842"/>
    </source>
</evidence>
<keyword evidence="7 13" id="KW-0547">Nucleotide-binding</keyword>
<comment type="similarity">
    <text evidence="2 13">Belongs to the class-II aminoacyl-tRNA synthetase family. Phe-tRNA synthetase alpha subunit type 1 subfamily.</text>
</comment>
<dbReference type="CDD" id="cd00496">
    <property type="entry name" value="PheRS_alpha_core"/>
    <property type="match status" value="1"/>
</dbReference>
<proteinExistence type="inferred from homology"/>
<dbReference type="HAMAP" id="MF_00281">
    <property type="entry name" value="Phe_tRNA_synth_alpha1"/>
    <property type="match status" value="1"/>
</dbReference>
<dbReference type="Gene3D" id="3.30.930.10">
    <property type="entry name" value="Bira Bifunctional Protein, Domain 2"/>
    <property type="match status" value="1"/>
</dbReference>
<keyword evidence="11 13" id="KW-0030">Aminoacyl-tRNA synthetase</keyword>
<dbReference type="PROSITE" id="PS50862">
    <property type="entry name" value="AA_TRNA_LIGASE_II"/>
    <property type="match status" value="1"/>
</dbReference>
<protein>
    <recommendedName>
        <fullName evidence="13">Phenylalanine--tRNA ligase alpha subunit</fullName>
        <ecNumber evidence="13">6.1.1.20</ecNumber>
    </recommendedName>
    <alternativeName>
        <fullName evidence="13">Phenylalanyl-tRNA synthetase alpha subunit</fullName>
        <shortName evidence="13">PheRS</shortName>
    </alternativeName>
</protein>
<comment type="subcellular location">
    <subcellularLocation>
        <location evidence="1 13">Cytoplasm</location>
    </subcellularLocation>
</comment>
<dbReference type="InterPro" id="IPR004188">
    <property type="entry name" value="Phe-tRNA_ligase_II_N"/>
</dbReference>
<evidence type="ECO:0000256" key="3">
    <source>
        <dbReference type="ARBA" id="ARBA00011209"/>
    </source>
</evidence>
<dbReference type="SUPFAM" id="SSF55681">
    <property type="entry name" value="Class II aaRS and biotin synthetases"/>
    <property type="match status" value="1"/>
</dbReference>
<dbReference type="PANTHER" id="PTHR11538:SF41">
    <property type="entry name" value="PHENYLALANINE--TRNA LIGASE, MITOCHONDRIAL"/>
    <property type="match status" value="1"/>
</dbReference>
<dbReference type="InterPro" id="IPR010978">
    <property type="entry name" value="tRNA-bd_arm"/>
</dbReference>
<keyword evidence="9 13" id="KW-0460">Magnesium</keyword>
<dbReference type="GO" id="GO:0000049">
    <property type="term" value="F:tRNA binding"/>
    <property type="evidence" value="ECO:0007669"/>
    <property type="project" value="InterPro"/>
</dbReference>
<dbReference type="GO" id="GO:0000287">
    <property type="term" value="F:magnesium ion binding"/>
    <property type="evidence" value="ECO:0007669"/>
    <property type="project" value="UniProtKB-UniRule"/>
</dbReference>
<name>A0A2M6WZ18_9BACT</name>
<dbReference type="GO" id="GO:0004826">
    <property type="term" value="F:phenylalanine-tRNA ligase activity"/>
    <property type="evidence" value="ECO:0007669"/>
    <property type="project" value="UniProtKB-UniRule"/>
</dbReference>
<dbReference type="InterPro" id="IPR002319">
    <property type="entry name" value="Phenylalanyl-tRNA_Synthase"/>
</dbReference>
<evidence type="ECO:0000313" key="17">
    <source>
        <dbReference type="Proteomes" id="UP000230731"/>
    </source>
</evidence>
<dbReference type="GO" id="GO:0006432">
    <property type="term" value="P:phenylalanyl-tRNA aminoacylation"/>
    <property type="evidence" value="ECO:0007669"/>
    <property type="project" value="UniProtKB-UniRule"/>
</dbReference>
<comment type="catalytic activity">
    <reaction evidence="12 13">
        <text>tRNA(Phe) + L-phenylalanine + ATP = L-phenylalanyl-tRNA(Phe) + AMP + diphosphate + H(+)</text>
        <dbReference type="Rhea" id="RHEA:19413"/>
        <dbReference type="Rhea" id="RHEA-COMP:9668"/>
        <dbReference type="Rhea" id="RHEA-COMP:9699"/>
        <dbReference type="ChEBI" id="CHEBI:15378"/>
        <dbReference type="ChEBI" id="CHEBI:30616"/>
        <dbReference type="ChEBI" id="CHEBI:33019"/>
        <dbReference type="ChEBI" id="CHEBI:58095"/>
        <dbReference type="ChEBI" id="CHEBI:78442"/>
        <dbReference type="ChEBI" id="CHEBI:78531"/>
        <dbReference type="ChEBI" id="CHEBI:456215"/>
        <dbReference type="EC" id="6.1.1.20"/>
    </reaction>
</comment>
<feature type="domain" description="Aminoacyl-transfer RNA synthetases class-II family profile" evidence="15">
    <location>
        <begin position="119"/>
        <end position="325"/>
    </location>
</feature>